<dbReference type="Proteomes" id="UP000236291">
    <property type="component" value="Unassembled WGS sequence"/>
</dbReference>
<evidence type="ECO:0000313" key="2">
    <source>
        <dbReference type="Proteomes" id="UP000236291"/>
    </source>
</evidence>
<accession>A0A2K3NN49</accession>
<comment type="caution">
    <text evidence="1">The sequence shown here is derived from an EMBL/GenBank/DDBJ whole genome shotgun (WGS) entry which is preliminary data.</text>
</comment>
<reference evidence="1 2" key="2">
    <citation type="journal article" date="2017" name="Front. Plant Sci.">
        <title>Gene Classification and Mining of Molecular Markers Useful in Red Clover (Trifolium pratense) Breeding.</title>
        <authorList>
            <person name="Istvanek J."/>
            <person name="Dluhosova J."/>
            <person name="Dluhos P."/>
            <person name="Patkova L."/>
            <person name="Nedelnik J."/>
            <person name="Repkova J."/>
        </authorList>
    </citation>
    <scope>NUCLEOTIDE SEQUENCE [LARGE SCALE GENOMIC DNA]</scope>
    <source>
        <strain evidence="2">cv. Tatra</strain>
        <tissue evidence="1">Young leaves</tissue>
    </source>
</reference>
<reference evidence="1 2" key="1">
    <citation type="journal article" date="2014" name="Am. J. Bot.">
        <title>Genome assembly and annotation for red clover (Trifolium pratense; Fabaceae).</title>
        <authorList>
            <person name="Istvanek J."/>
            <person name="Jaros M."/>
            <person name="Krenek A."/>
            <person name="Repkova J."/>
        </authorList>
    </citation>
    <scope>NUCLEOTIDE SEQUENCE [LARGE SCALE GENOMIC DNA]</scope>
    <source>
        <strain evidence="2">cv. Tatra</strain>
        <tissue evidence="1">Young leaves</tissue>
    </source>
</reference>
<name>A0A2K3NN49_TRIPR</name>
<evidence type="ECO:0000313" key="1">
    <source>
        <dbReference type="EMBL" id="PNY04439.1"/>
    </source>
</evidence>
<sequence>MLSRVFNDTARKASVTGKVNSWDFEFIDDITSPLMKRVNDYAIRSVCEEELFQGFEEKSIVPWTTKHVFLRYFGVFRSCESVNGDGKIGFFGIGEQWRLSLGWLMRLHVKQILLLSLSLGMGSDDHHHRKGRRTF</sequence>
<gene>
    <name evidence="1" type="ORF">L195_g000863</name>
</gene>
<dbReference type="AlphaFoldDB" id="A0A2K3NN49"/>
<dbReference type="EMBL" id="ASHM01000325">
    <property type="protein sequence ID" value="PNY04439.1"/>
    <property type="molecule type" value="Genomic_DNA"/>
</dbReference>
<organism evidence="1 2">
    <name type="scientific">Trifolium pratense</name>
    <name type="common">Red clover</name>
    <dbReference type="NCBI Taxonomy" id="57577"/>
    <lineage>
        <taxon>Eukaryota</taxon>
        <taxon>Viridiplantae</taxon>
        <taxon>Streptophyta</taxon>
        <taxon>Embryophyta</taxon>
        <taxon>Tracheophyta</taxon>
        <taxon>Spermatophyta</taxon>
        <taxon>Magnoliopsida</taxon>
        <taxon>eudicotyledons</taxon>
        <taxon>Gunneridae</taxon>
        <taxon>Pentapetalae</taxon>
        <taxon>rosids</taxon>
        <taxon>fabids</taxon>
        <taxon>Fabales</taxon>
        <taxon>Fabaceae</taxon>
        <taxon>Papilionoideae</taxon>
        <taxon>50 kb inversion clade</taxon>
        <taxon>NPAAA clade</taxon>
        <taxon>Hologalegina</taxon>
        <taxon>IRL clade</taxon>
        <taxon>Trifolieae</taxon>
        <taxon>Trifolium</taxon>
    </lineage>
</organism>
<proteinExistence type="predicted"/>
<protein>
    <submittedName>
        <fullName evidence="1">Uncharacterized protein</fullName>
    </submittedName>
</protein>